<proteinExistence type="predicted"/>
<accession>A0ABR9LA90</accession>
<dbReference type="Proteomes" id="UP000656548">
    <property type="component" value="Unassembled WGS sequence"/>
</dbReference>
<keyword evidence="3" id="KW-1185">Reference proteome</keyword>
<evidence type="ECO:0000259" key="1">
    <source>
        <dbReference type="Pfam" id="PF14534"/>
    </source>
</evidence>
<dbReference type="RefSeq" id="WP_192744443.1">
    <property type="nucleotide sequence ID" value="NZ_JADBEJ010000005.1"/>
</dbReference>
<sequence>MSDSLTSHLAQLEQQRVEALLTVDTAVFDALHDPAYQLCNPTGTVWDKAEYRRRLTTGDLAYSRLETTSEIDVLTSETLAVLRYRCVIALRVDGTDIPAHECWHIDTYIRADDGQWRCRYSQATGILPAAAG</sequence>
<dbReference type="InterPro" id="IPR032710">
    <property type="entry name" value="NTF2-like_dom_sf"/>
</dbReference>
<evidence type="ECO:0000313" key="2">
    <source>
        <dbReference type="EMBL" id="MBE1577225.1"/>
    </source>
</evidence>
<evidence type="ECO:0000313" key="3">
    <source>
        <dbReference type="Proteomes" id="UP000656548"/>
    </source>
</evidence>
<feature type="domain" description="DUF4440" evidence="1">
    <location>
        <begin position="9"/>
        <end position="118"/>
    </location>
</feature>
<dbReference type="SUPFAM" id="SSF54427">
    <property type="entry name" value="NTF2-like"/>
    <property type="match status" value="1"/>
</dbReference>
<reference evidence="2 3" key="1">
    <citation type="submission" date="2020-10" db="EMBL/GenBank/DDBJ databases">
        <title>Sequencing the genomes of 1000 actinobacteria strains.</title>
        <authorList>
            <person name="Klenk H.-P."/>
        </authorList>
    </citation>
    <scope>NUCLEOTIDE SEQUENCE [LARGE SCALE GENOMIC DNA]</scope>
    <source>
        <strain evidence="2 3">DSM 46661</strain>
    </source>
</reference>
<comment type="caution">
    <text evidence="2">The sequence shown here is derived from an EMBL/GenBank/DDBJ whole genome shotgun (WGS) entry which is preliminary data.</text>
</comment>
<dbReference type="Gene3D" id="3.10.450.50">
    <property type="match status" value="1"/>
</dbReference>
<dbReference type="EMBL" id="JADBEJ010000005">
    <property type="protein sequence ID" value="MBE1577225.1"/>
    <property type="molecule type" value="Genomic_DNA"/>
</dbReference>
<organism evidence="2 3">
    <name type="scientific">Amycolatopsis roodepoortensis</name>
    <dbReference type="NCBI Taxonomy" id="700274"/>
    <lineage>
        <taxon>Bacteria</taxon>
        <taxon>Bacillati</taxon>
        <taxon>Actinomycetota</taxon>
        <taxon>Actinomycetes</taxon>
        <taxon>Pseudonocardiales</taxon>
        <taxon>Pseudonocardiaceae</taxon>
        <taxon>Amycolatopsis</taxon>
    </lineage>
</organism>
<dbReference type="Pfam" id="PF14534">
    <property type="entry name" value="DUF4440"/>
    <property type="match status" value="1"/>
</dbReference>
<dbReference type="InterPro" id="IPR027843">
    <property type="entry name" value="DUF4440"/>
</dbReference>
<gene>
    <name evidence="2" type="ORF">H4W30_004285</name>
</gene>
<name>A0ABR9LA90_9PSEU</name>
<protein>
    <recommendedName>
        <fullName evidence="1">DUF4440 domain-containing protein</fullName>
    </recommendedName>
</protein>